<accession>A0ABC8TV25</accession>
<dbReference type="PANTHER" id="PTHR45523:SF3">
    <property type="entry name" value="VACUOLAR PROTEIN SORTING-ASSOCIATED PROTEIN 13A"/>
    <property type="match status" value="1"/>
</dbReference>
<evidence type="ECO:0000313" key="1">
    <source>
        <dbReference type="EMBL" id="CAK9173345.1"/>
    </source>
</evidence>
<sequence length="545" mass="62521">MDEAYVLYGSGKLSWEQVLRYTRLSKRYIALYASLLKSDLERAVIDDNKEIEELDRELDIDLILRWRMLAHKFVEQSLESDLYLRKQKSKKSWWSFGWTNQSVSDENEPGTFTEDDWDRVNKIIGYKEGDDGQLPMTTDRGDVLNILLEVHMKHNASKLADTVECLAELSCDNLDCFMKFYSETKVFDMKLGSYRLSSPNGLLAESATIYDSLVGVFCYKPFDANVDWSMVAKASPCYVTYLKDSIDRIINFFESNASVSQNIALETAAAVQMRNIENDILYLIIASSSDTGACCMTIDEVKRTAQQQVNRALKDHTRFFLDLDIAAPKITIPTDFRPDSIHSTKLMLDLGNLVIRTRDDSEWVSPDETNLYIQFDLVLSDVSAFLVDGDYHWSQSSLSRTDDTSKFTVTNFLPVIDKCGVILKLQQIRFDNPSYPSTRLAMRLPSLAFHFSPARYHRLMQVAKIFQGEDGDNADLIRPWNQSDFEGWLSVLTWKGVGSREAVWQRRYICLVGPFLYVLENPGSRSYKQRLRFKSTLSKLFTVGV</sequence>
<dbReference type="PANTHER" id="PTHR45523">
    <property type="entry name" value="TETRATRICOPEPTIDE REPEAT (TPR)-CONTAINING PROTEIN-RELATED"/>
    <property type="match status" value="1"/>
</dbReference>
<evidence type="ECO:0008006" key="3">
    <source>
        <dbReference type="Google" id="ProtNLM"/>
    </source>
</evidence>
<keyword evidence="2" id="KW-1185">Reference proteome</keyword>
<dbReference type="EMBL" id="CAUOFW020006168">
    <property type="protein sequence ID" value="CAK9173345.1"/>
    <property type="molecule type" value="Genomic_DNA"/>
</dbReference>
<organism evidence="1 2">
    <name type="scientific">Ilex paraguariensis</name>
    <name type="common">yerba mate</name>
    <dbReference type="NCBI Taxonomy" id="185542"/>
    <lineage>
        <taxon>Eukaryota</taxon>
        <taxon>Viridiplantae</taxon>
        <taxon>Streptophyta</taxon>
        <taxon>Embryophyta</taxon>
        <taxon>Tracheophyta</taxon>
        <taxon>Spermatophyta</taxon>
        <taxon>Magnoliopsida</taxon>
        <taxon>eudicotyledons</taxon>
        <taxon>Gunneridae</taxon>
        <taxon>Pentapetalae</taxon>
        <taxon>asterids</taxon>
        <taxon>campanulids</taxon>
        <taxon>Aquifoliales</taxon>
        <taxon>Aquifoliaceae</taxon>
        <taxon>Ilex</taxon>
    </lineage>
</organism>
<comment type="caution">
    <text evidence="1">The sequence shown here is derived from an EMBL/GenBank/DDBJ whole genome shotgun (WGS) entry which is preliminary data.</text>
</comment>
<name>A0ABC8TV25_9AQUA</name>
<dbReference type="Proteomes" id="UP001642360">
    <property type="component" value="Unassembled WGS sequence"/>
</dbReference>
<gene>
    <name evidence="1" type="ORF">ILEXP_LOCUS43078</name>
</gene>
<protein>
    <recommendedName>
        <fullName evidence="3">Vacuolar protein sorting-associated protein 13 second N-terminal domain-containing protein</fullName>
    </recommendedName>
</protein>
<dbReference type="AlphaFoldDB" id="A0ABC8TV25"/>
<evidence type="ECO:0000313" key="2">
    <source>
        <dbReference type="Proteomes" id="UP001642360"/>
    </source>
</evidence>
<reference evidence="1 2" key="1">
    <citation type="submission" date="2024-02" db="EMBL/GenBank/DDBJ databases">
        <authorList>
            <person name="Vignale AGUSTIN F."/>
            <person name="Sosa J E."/>
            <person name="Modenutti C."/>
        </authorList>
    </citation>
    <scope>NUCLEOTIDE SEQUENCE [LARGE SCALE GENOMIC DNA]</scope>
</reference>
<proteinExistence type="predicted"/>